<evidence type="ECO:0000313" key="1">
    <source>
        <dbReference type="EMBL" id="MBP2184790.1"/>
    </source>
</evidence>
<dbReference type="InterPro" id="IPR029475">
    <property type="entry name" value="DUF6807"/>
</dbReference>
<organism evidence="1 2">
    <name type="scientific">Amycolatopsis magusensis</name>
    <dbReference type="NCBI Taxonomy" id="882444"/>
    <lineage>
        <taxon>Bacteria</taxon>
        <taxon>Bacillati</taxon>
        <taxon>Actinomycetota</taxon>
        <taxon>Actinomycetes</taxon>
        <taxon>Pseudonocardiales</taxon>
        <taxon>Pseudonocardiaceae</taxon>
        <taxon>Amycolatopsis</taxon>
    </lineage>
</organism>
<comment type="caution">
    <text evidence="1">The sequence shown here is derived from an EMBL/GenBank/DDBJ whole genome shotgun (WGS) entry which is preliminary data.</text>
</comment>
<evidence type="ECO:0008006" key="3">
    <source>
        <dbReference type="Google" id="ProtNLM"/>
    </source>
</evidence>
<gene>
    <name evidence="1" type="ORF">JOM49_006316</name>
</gene>
<proteinExistence type="predicted"/>
<dbReference type="EMBL" id="JAGGMS010000001">
    <property type="protein sequence ID" value="MBP2184790.1"/>
    <property type="molecule type" value="Genomic_DNA"/>
</dbReference>
<dbReference type="Proteomes" id="UP000741013">
    <property type="component" value="Unassembled WGS sequence"/>
</dbReference>
<sequence>MSENDVELLRYTYRPDIDAFECPSPSFHPLRTLAGDVVTGNRPHDHRWHKGLAMTASHLDDQNFWGGVTYVRDRGYEVLPNVGSQVHRNFVELAPEGVVEEIDWLTSGGQKWIEERRTMAFTVEPDAWTLDFTSDLRNVRDTPLEFGSPTVHGRELAGYCGFFWRGPRSFEHGEVLASDDQSGPELMGRKASWLAYLGTHDEVDHTSTLLFTPAPDHPEVHWFVRNSPYAVVNPSLAFYDPLHLAPGDTLHLRYRLLIANGSWSRSHLSTRATSYTW</sequence>
<keyword evidence="2" id="KW-1185">Reference proteome</keyword>
<reference evidence="1 2" key="1">
    <citation type="submission" date="2021-03" db="EMBL/GenBank/DDBJ databases">
        <title>Sequencing the genomes of 1000 actinobacteria strains.</title>
        <authorList>
            <person name="Klenk H.-P."/>
        </authorList>
    </citation>
    <scope>NUCLEOTIDE SEQUENCE [LARGE SCALE GENOMIC DNA]</scope>
    <source>
        <strain evidence="1 2">DSM 45510</strain>
    </source>
</reference>
<evidence type="ECO:0000313" key="2">
    <source>
        <dbReference type="Proteomes" id="UP000741013"/>
    </source>
</evidence>
<name>A0ABS4Q0W0_9PSEU</name>
<accession>A0ABS4Q0W0</accession>
<protein>
    <recommendedName>
        <fullName evidence="3">Methane oxygenase PmoA</fullName>
    </recommendedName>
</protein>
<dbReference type="Pfam" id="PF14100">
    <property type="entry name" value="DUF6807"/>
    <property type="match status" value="1"/>
</dbReference>